<evidence type="ECO:0000256" key="2">
    <source>
        <dbReference type="ARBA" id="ARBA00009695"/>
    </source>
</evidence>
<dbReference type="OrthoDB" id="7066780at2"/>
<evidence type="ECO:0000259" key="7">
    <source>
        <dbReference type="Pfam" id="PF02631"/>
    </source>
</evidence>
<evidence type="ECO:0000259" key="8">
    <source>
        <dbReference type="Pfam" id="PF21981"/>
    </source>
</evidence>
<dbReference type="Pfam" id="PF21982">
    <property type="entry name" value="RecX_HTH1"/>
    <property type="match status" value="1"/>
</dbReference>
<gene>
    <name evidence="5" type="primary">recX</name>
    <name evidence="10" type="ORF">FHQ07_13630</name>
</gene>
<evidence type="ECO:0000256" key="1">
    <source>
        <dbReference type="ARBA" id="ARBA00004496"/>
    </source>
</evidence>
<dbReference type="PANTHER" id="PTHR33602">
    <property type="entry name" value="REGULATORY PROTEIN RECX FAMILY PROTEIN"/>
    <property type="match status" value="1"/>
</dbReference>
<dbReference type="Pfam" id="PF21981">
    <property type="entry name" value="RecX_HTH3"/>
    <property type="match status" value="1"/>
</dbReference>
<dbReference type="InterPro" id="IPR003783">
    <property type="entry name" value="Regulatory_RecX"/>
</dbReference>
<evidence type="ECO:0000256" key="3">
    <source>
        <dbReference type="ARBA" id="ARBA00018111"/>
    </source>
</evidence>
<accession>A0A5B7ZWR0</accession>
<feature type="region of interest" description="Disordered" evidence="6">
    <location>
        <begin position="1"/>
        <end position="35"/>
    </location>
</feature>
<dbReference type="RefSeq" id="WP_139717567.1">
    <property type="nucleotide sequence ID" value="NZ_CP040871.1"/>
</dbReference>
<dbReference type="InterPro" id="IPR036388">
    <property type="entry name" value="WH-like_DNA-bd_sf"/>
</dbReference>
<name>A0A5B7ZWR0_9GAMM</name>
<comment type="subcellular location">
    <subcellularLocation>
        <location evidence="1 5">Cytoplasm</location>
    </subcellularLocation>
</comment>
<dbReference type="Pfam" id="PF02631">
    <property type="entry name" value="RecX_HTH2"/>
    <property type="match status" value="1"/>
</dbReference>
<dbReference type="KEGG" id="thes:FHQ07_13630"/>
<comment type="similarity">
    <text evidence="2 5">Belongs to the RecX family.</text>
</comment>
<proteinExistence type="inferred from homology"/>
<protein>
    <recommendedName>
        <fullName evidence="3 5">Regulatory protein RecX</fullName>
    </recommendedName>
</protein>
<feature type="domain" description="RecX first three-helical" evidence="9">
    <location>
        <begin position="29"/>
        <end position="65"/>
    </location>
</feature>
<dbReference type="PANTHER" id="PTHR33602:SF1">
    <property type="entry name" value="REGULATORY PROTEIN RECX FAMILY PROTEIN"/>
    <property type="match status" value="1"/>
</dbReference>
<dbReference type="HAMAP" id="MF_01114">
    <property type="entry name" value="RecX"/>
    <property type="match status" value="1"/>
</dbReference>
<reference evidence="10 11" key="1">
    <citation type="submission" date="2019-06" db="EMBL/GenBank/DDBJ databases">
        <title>Thermomonas aquatica sp. nov., isolated from an industrial wastewater treatment plant.</title>
        <authorList>
            <person name="Jeon J.H."/>
            <person name="Park D.-S."/>
        </authorList>
    </citation>
    <scope>NUCLEOTIDE SEQUENCE [LARGE SCALE GENOMIC DNA]</scope>
    <source>
        <strain evidence="10 11">SY21</strain>
    </source>
</reference>
<feature type="domain" description="RecX second three-helical" evidence="7">
    <location>
        <begin position="72"/>
        <end position="112"/>
    </location>
</feature>
<dbReference type="InterPro" id="IPR053926">
    <property type="entry name" value="RecX_HTH_1st"/>
</dbReference>
<dbReference type="Proteomes" id="UP000308149">
    <property type="component" value="Chromosome"/>
</dbReference>
<evidence type="ECO:0000313" key="11">
    <source>
        <dbReference type="Proteomes" id="UP000308149"/>
    </source>
</evidence>
<evidence type="ECO:0000256" key="4">
    <source>
        <dbReference type="ARBA" id="ARBA00022490"/>
    </source>
</evidence>
<organism evidence="10 11">
    <name type="scientific">Thermomonas aquatica</name>
    <dbReference type="NCBI Taxonomy" id="2202149"/>
    <lineage>
        <taxon>Bacteria</taxon>
        <taxon>Pseudomonadati</taxon>
        <taxon>Pseudomonadota</taxon>
        <taxon>Gammaproteobacteria</taxon>
        <taxon>Lysobacterales</taxon>
        <taxon>Lysobacteraceae</taxon>
        <taxon>Thermomonas</taxon>
    </lineage>
</organism>
<dbReference type="Gene3D" id="1.10.10.10">
    <property type="entry name" value="Winged helix-like DNA-binding domain superfamily/Winged helix DNA-binding domain"/>
    <property type="match status" value="3"/>
</dbReference>
<keyword evidence="4 5" id="KW-0963">Cytoplasm</keyword>
<dbReference type="InterPro" id="IPR053924">
    <property type="entry name" value="RecX_HTH_2nd"/>
</dbReference>
<evidence type="ECO:0000256" key="6">
    <source>
        <dbReference type="SAM" id="MobiDB-lite"/>
    </source>
</evidence>
<dbReference type="AlphaFoldDB" id="A0A5B7ZWR0"/>
<feature type="domain" description="RecX third three-helical" evidence="8">
    <location>
        <begin position="122"/>
        <end position="163"/>
    </location>
</feature>
<dbReference type="InterPro" id="IPR053925">
    <property type="entry name" value="RecX_HTH_3rd"/>
</dbReference>
<evidence type="ECO:0000313" key="10">
    <source>
        <dbReference type="EMBL" id="QDA58272.1"/>
    </source>
</evidence>
<evidence type="ECO:0000259" key="9">
    <source>
        <dbReference type="Pfam" id="PF21982"/>
    </source>
</evidence>
<dbReference type="GO" id="GO:0006282">
    <property type="term" value="P:regulation of DNA repair"/>
    <property type="evidence" value="ECO:0007669"/>
    <property type="project" value="UniProtKB-UniRule"/>
</dbReference>
<dbReference type="EMBL" id="CP040871">
    <property type="protein sequence ID" value="QDA58272.1"/>
    <property type="molecule type" value="Genomic_DNA"/>
</dbReference>
<sequence>MTVPGGGGDETSSSARRRRHRPEPSPTARALGLLTRREHSRKELARKLTGRGVESAEAAAVIDKLAEAGWQDDARFAESVVRSRASAGYGPGWIRAELGTHGLGTDAVSAAMEAYQDGWIGAARDLLRRRFGVLDRSDAGQRRKALDLLLRRGFAMSLAKAALQDSDDGD</sequence>
<dbReference type="GO" id="GO:0005737">
    <property type="term" value="C:cytoplasm"/>
    <property type="evidence" value="ECO:0007669"/>
    <property type="project" value="UniProtKB-SubCell"/>
</dbReference>
<comment type="function">
    <text evidence="5">Modulates RecA activity.</text>
</comment>
<keyword evidence="11" id="KW-1185">Reference proteome</keyword>
<evidence type="ECO:0000256" key="5">
    <source>
        <dbReference type="HAMAP-Rule" id="MF_01114"/>
    </source>
</evidence>